<dbReference type="GO" id="GO:0006310">
    <property type="term" value="P:DNA recombination"/>
    <property type="evidence" value="ECO:0007669"/>
    <property type="project" value="UniProtKB-KW"/>
</dbReference>
<dbReference type="PANTHER" id="PTHR35528:SF3">
    <property type="entry name" value="BLL1675 PROTEIN"/>
    <property type="match status" value="1"/>
</dbReference>
<evidence type="ECO:0000313" key="5">
    <source>
        <dbReference type="EMBL" id="QCM03632.1"/>
    </source>
</evidence>
<dbReference type="EMBL" id="CP039909">
    <property type="protein sequence ID" value="QCM03632.1"/>
    <property type="molecule type" value="Genomic_DNA"/>
</dbReference>
<keyword evidence="5" id="KW-0614">Plasmid</keyword>
<feature type="domain" description="DDE" evidence="4">
    <location>
        <begin position="80"/>
        <end position="207"/>
    </location>
</feature>
<protein>
    <submittedName>
        <fullName evidence="5">IS6 family transposase</fullName>
    </submittedName>
</protein>
<geneLocation type="plasmid" evidence="6">
    <name>patcfbp6624</name>
</geneLocation>
<keyword evidence="2" id="KW-0238">DNA-binding</keyword>
<sequence>MTGRDEHADHQLQEPPFPTAYHRPCRLAVFPVPVKPAAGGRNAAGARHRRVLRNDPALGPEIRSAYAKRLRRKMPSREDIWHLDEVVVTIGGRKHWLWRAVDQDGYVLDEIVQTRRDTKAAKRLLIRLLKKQALAPKRIVTDKLRSYGAAKRDVMPAIEHRSHKGLSNRAENSHLPLRKRERVMQGFRSVGSLQQFVPVFSAVRNHFVPSHQKHSALATHIHRIRAMAHWKAVTGATA</sequence>
<evidence type="ECO:0000256" key="2">
    <source>
        <dbReference type="ARBA" id="ARBA00023125"/>
    </source>
</evidence>
<dbReference type="NCBIfam" id="NF033587">
    <property type="entry name" value="transpos_IS6"/>
    <property type="match status" value="1"/>
</dbReference>
<dbReference type="PANTHER" id="PTHR35528">
    <property type="entry name" value="BLL1675 PROTEIN"/>
    <property type="match status" value="1"/>
</dbReference>
<dbReference type="InterPro" id="IPR047930">
    <property type="entry name" value="Transpos_IS6"/>
</dbReference>
<dbReference type="Proteomes" id="UP000298646">
    <property type="component" value="Plasmid pAtCFBP6624"/>
</dbReference>
<dbReference type="GO" id="GO:0032196">
    <property type="term" value="P:transposition"/>
    <property type="evidence" value="ECO:0007669"/>
    <property type="project" value="UniProtKB-KW"/>
</dbReference>
<accession>A0AAE6EN85</accession>
<gene>
    <name evidence="5" type="ORF">CFBP6624_25910</name>
</gene>
<proteinExistence type="predicted"/>
<evidence type="ECO:0000256" key="1">
    <source>
        <dbReference type="ARBA" id="ARBA00022578"/>
    </source>
</evidence>
<keyword evidence="1" id="KW-0815">Transposition</keyword>
<reference evidence="5 6" key="1">
    <citation type="submission" date="2019-04" db="EMBL/GenBank/DDBJ databases">
        <title>Complete genome sequence of Agrobacterium tumefaciens CFBP6624.</title>
        <authorList>
            <person name="Haryono M."/>
            <person name="Lin Y.-C."/>
            <person name="Lai E.-M."/>
            <person name="Kuo C.-H."/>
        </authorList>
    </citation>
    <scope>NUCLEOTIDE SEQUENCE [LARGE SCALE GENOMIC DNA]</scope>
    <source>
        <strain evidence="5 6">CFBP6624</strain>
        <plasmid evidence="6">patcfbp6624</plasmid>
    </source>
</reference>
<dbReference type="InterPro" id="IPR052183">
    <property type="entry name" value="IS_Transposase"/>
</dbReference>
<organism evidence="5 6">
    <name type="scientific">Agrobacterium tumefaciens</name>
    <dbReference type="NCBI Taxonomy" id="358"/>
    <lineage>
        <taxon>Bacteria</taxon>
        <taxon>Pseudomonadati</taxon>
        <taxon>Pseudomonadota</taxon>
        <taxon>Alphaproteobacteria</taxon>
        <taxon>Hyphomicrobiales</taxon>
        <taxon>Rhizobiaceae</taxon>
        <taxon>Rhizobium/Agrobacterium group</taxon>
        <taxon>Agrobacterium</taxon>
        <taxon>Agrobacterium tumefaciens complex</taxon>
    </lineage>
</organism>
<evidence type="ECO:0000313" key="6">
    <source>
        <dbReference type="Proteomes" id="UP000298646"/>
    </source>
</evidence>
<evidence type="ECO:0000259" key="4">
    <source>
        <dbReference type="Pfam" id="PF13610"/>
    </source>
</evidence>
<dbReference type="AlphaFoldDB" id="A0AAE6EN85"/>
<keyword evidence="3" id="KW-0233">DNA recombination</keyword>
<dbReference type="Pfam" id="PF13610">
    <property type="entry name" value="DDE_Tnp_IS240"/>
    <property type="match status" value="1"/>
</dbReference>
<dbReference type="GO" id="GO:0003677">
    <property type="term" value="F:DNA binding"/>
    <property type="evidence" value="ECO:0007669"/>
    <property type="project" value="UniProtKB-KW"/>
</dbReference>
<name>A0AAE6EN85_AGRTU</name>
<evidence type="ECO:0000256" key="3">
    <source>
        <dbReference type="ARBA" id="ARBA00023172"/>
    </source>
</evidence>
<dbReference type="InterPro" id="IPR032874">
    <property type="entry name" value="DDE_dom"/>
</dbReference>